<keyword evidence="2" id="KW-1185">Reference proteome</keyword>
<dbReference type="InterPro" id="IPR029787">
    <property type="entry name" value="Nucleotide_cyclase"/>
</dbReference>
<accession>A0A4R6UE30</accession>
<protein>
    <submittedName>
        <fullName evidence="1">Diguanylate cyclase with GGDEF domain</fullName>
    </submittedName>
</protein>
<reference evidence="1 2" key="1">
    <citation type="submission" date="2019-03" db="EMBL/GenBank/DDBJ databases">
        <title>Genomic Encyclopedia of Type Strains, Phase IV (KMG-IV): sequencing the most valuable type-strain genomes for metagenomic binning, comparative biology and taxonomic classification.</title>
        <authorList>
            <person name="Goeker M."/>
        </authorList>
    </citation>
    <scope>NUCLEOTIDE SEQUENCE [LARGE SCALE GENOMIC DNA]</scope>
    <source>
        <strain evidence="1 2">DSM 19605</strain>
    </source>
</reference>
<evidence type="ECO:0000313" key="1">
    <source>
        <dbReference type="EMBL" id="TDQ43379.1"/>
    </source>
</evidence>
<dbReference type="Proteomes" id="UP000295510">
    <property type="component" value="Unassembled WGS sequence"/>
</dbReference>
<organism evidence="1 2">
    <name type="scientific">Tepidicella xavieri</name>
    <dbReference type="NCBI Taxonomy" id="360241"/>
    <lineage>
        <taxon>Bacteria</taxon>
        <taxon>Pseudomonadati</taxon>
        <taxon>Pseudomonadota</taxon>
        <taxon>Betaproteobacteria</taxon>
        <taxon>Burkholderiales</taxon>
        <taxon>Tepidicella</taxon>
    </lineage>
</organism>
<dbReference type="Gene3D" id="3.30.70.270">
    <property type="match status" value="1"/>
</dbReference>
<dbReference type="InterPro" id="IPR043128">
    <property type="entry name" value="Rev_trsase/Diguanyl_cyclase"/>
</dbReference>
<sequence>MLTSGTCPIERQEPLEDGVAGYARGDDPATLVSRADAALYAAKAAGRNRVERGHRGPQEPG</sequence>
<comment type="caution">
    <text evidence="1">The sequence shown here is derived from an EMBL/GenBank/DDBJ whole genome shotgun (WGS) entry which is preliminary data.</text>
</comment>
<dbReference type="SUPFAM" id="SSF55073">
    <property type="entry name" value="Nucleotide cyclase"/>
    <property type="match status" value="1"/>
</dbReference>
<name>A0A4R6UE30_9BURK</name>
<gene>
    <name evidence="1" type="ORF">DFR43_107149</name>
</gene>
<evidence type="ECO:0000313" key="2">
    <source>
        <dbReference type="Proteomes" id="UP000295510"/>
    </source>
</evidence>
<proteinExistence type="predicted"/>
<dbReference type="EMBL" id="SNYL01000007">
    <property type="protein sequence ID" value="TDQ43379.1"/>
    <property type="molecule type" value="Genomic_DNA"/>
</dbReference>
<dbReference type="AlphaFoldDB" id="A0A4R6UE30"/>